<evidence type="ECO:0000313" key="1">
    <source>
        <dbReference type="EMBL" id="KAA1120084.1"/>
    </source>
</evidence>
<name>A0A5B0R5A9_PUCGR</name>
<accession>A0A5B0R5A9</accession>
<dbReference type="Proteomes" id="UP000324748">
    <property type="component" value="Unassembled WGS sequence"/>
</dbReference>
<dbReference type="EMBL" id="VSWC01000001">
    <property type="protein sequence ID" value="KAA1120084.1"/>
    <property type="molecule type" value="Genomic_DNA"/>
</dbReference>
<sequence length="137" mass="14613">MGTPTYGGCRLLVHGHSRLKPQHDQSRSVHGAAAVADPNTQSGRFSLIVVTRGHPWRTHGDPACNLIVRPRAVFSSTTSPPRVPVWPGCVVQARPGADPGRDAHSELPTRHYCIAYAGSAPGWCTGRRDDESGGCAI</sequence>
<dbReference type="AlphaFoldDB" id="A0A5B0R5A9"/>
<evidence type="ECO:0000313" key="2">
    <source>
        <dbReference type="Proteomes" id="UP000324748"/>
    </source>
</evidence>
<organism evidence="1 2">
    <name type="scientific">Puccinia graminis f. sp. tritici</name>
    <dbReference type="NCBI Taxonomy" id="56615"/>
    <lineage>
        <taxon>Eukaryota</taxon>
        <taxon>Fungi</taxon>
        <taxon>Dikarya</taxon>
        <taxon>Basidiomycota</taxon>
        <taxon>Pucciniomycotina</taxon>
        <taxon>Pucciniomycetes</taxon>
        <taxon>Pucciniales</taxon>
        <taxon>Pucciniaceae</taxon>
        <taxon>Puccinia</taxon>
    </lineage>
</organism>
<protein>
    <submittedName>
        <fullName evidence="1">Uncharacterized protein</fullName>
    </submittedName>
</protein>
<proteinExistence type="predicted"/>
<keyword evidence="2" id="KW-1185">Reference proteome</keyword>
<gene>
    <name evidence="1" type="ORF">PGT21_037133</name>
</gene>
<reference evidence="1 2" key="1">
    <citation type="submission" date="2019-05" db="EMBL/GenBank/DDBJ databases">
        <title>Emergence of the Ug99 lineage of the wheat stem rust pathogen through somatic hybridization.</title>
        <authorList>
            <person name="Li F."/>
            <person name="Upadhyaya N.M."/>
            <person name="Sperschneider J."/>
            <person name="Matny O."/>
            <person name="Nguyen-Phuc H."/>
            <person name="Mago R."/>
            <person name="Raley C."/>
            <person name="Miller M.E."/>
            <person name="Silverstein K.A.T."/>
            <person name="Henningsen E."/>
            <person name="Hirsch C.D."/>
            <person name="Visser B."/>
            <person name="Pretorius Z.A."/>
            <person name="Steffenson B.J."/>
            <person name="Schwessinger B."/>
            <person name="Dodds P.N."/>
            <person name="Figueroa M."/>
        </authorList>
    </citation>
    <scope>NUCLEOTIDE SEQUENCE [LARGE SCALE GENOMIC DNA]</scope>
    <source>
        <strain evidence="1">21-0</strain>
    </source>
</reference>
<comment type="caution">
    <text evidence="1">The sequence shown here is derived from an EMBL/GenBank/DDBJ whole genome shotgun (WGS) entry which is preliminary data.</text>
</comment>